<organism evidence="1 2">
    <name type="scientific">Pseudomonas fulva</name>
    <dbReference type="NCBI Taxonomy" id="47880"/>
    <lineage>
        <taxon>Bacteria</taxon>
        <taxon>Pseudomonadati</taxon>
        <taxon>Pseudomonadota</taxon>
        <taxon>Gammaproteobacteria</taxon>
        <taxon>Pseudomonadales</taxon>
        <taxon>Pseudomonadaceae</taxon>
        <taxon>Pseudomonas</taxon>
    </lineage>
</organism>
<dbReference type="InterPro" id="IPR027417">
    <property type="entry name" value="P-loop_NTPase"/>
</dbReference>
<dbReference type="Proteomes" id="UP000594430">
    <property type="component" value="Chromosome"/>
</dbReference>
<accession>A0A7S9LAK8</accession>
<reference evidence="1 2" key="1">
    <citation type="submission" date="2020-11" db="EMBL/GenBank/DDBJ databases">
        <title>Pseudomonas fulva producing VIM-24.</title>
        <authorList>
            <person name="Liu S."/>
        </authorList>
    </citation>
    <scope>NUCLEOTIDE SEQUENCE [LARGE SCALE GENOMIC DNA]</scope>
    <source>
        <strain evidence="1 2">ZDHY414</strain>
    </source>
</reference>
<proteinExistence type="predicted"/>
<evidence type="ECO:0008006" key="3">
    <source>
        <dbReference type="Google" id="ProtNLM"/>
    </source>
</evidence>
<evidence type="ECO:0000313" key="2">
    <source>
        <dbReference type="Proteomes" id="UP000594430"/>
    </source>
</evidence>
<sequence>MSSFGNVKHIAKAARNVIWKPTKGSQEMFIMLGQLASLVIEVMFHGGRGIGKSEVLIIAYLIHVGQGWGSSWTGVIFKKEYKPLRNLIATSRKIIPRIFPDAVWNKSECSWRFATGEVLYFGHIKNMEDYENKYHGHEYAFIGWDELATWRDPDVYEAMMSTLRTAFIPTKQQPNMPPLQVRSTTNPFGAGKWWVYERFLEGKRPGEITYNKDGSRQRCAVFGTIFENTHISKSYITNYLDQIADPALKAAWLHGDWEAIDMSAMFGPVWSAENLILDPFEIPRAWKVDRSFDFGQSTPFCCLWYAEANGESVTINSKQFCPPKGSLIVVGEDYGTEIDPKTGKQTKADAGLYLPANQIGVRLKAREDKLKATVFKNHQKVQPGPADNQIHNGSKVDQGNAPTVAKELKAAGMEFVNSDKSPGSRVTSAQLMFDRLHATKTQDPSKPHIYFFKSCQFALKTLPNLHRDEDQPDAVAKGPDDHAWDALAYRLTWKRPVSSVQYGLGGYQ</sequence>
<evidence type="ECO:0000313" key="1">
    <source>
        <dbReference type="EMBL" id="QPH50627.1"/>
    </source>
</evidence>
<dbReference type="AlphaFoldDB" id="A0A7S9LAK8"/>
<dbReference type="Gene3D" id="3.30.420.280">
    <property type="match status" value="1"/>
</dbReference>
<dbReference type="EMBL" id="CP064946">
    <property type="protein sequence ID" value="QPH50627.1"/>
    <property type="molecule type" value="Genomic_DNA"/>
</dbReference>
<dbReference type="RefSeq" id="WP_196110555.1">
    <property type="nucleotide sequence ID" value="NZ_CP064943.1"/>
</dbReference>
<name>A0A7S9LAK8_9PSED</name>
<gene>
    <name evidence="1" type="ORF">IZU98_07985</name>
</gene>
<protein>
    <recommendedName>
        <fullName evidence="3">Terminase</fullName>
    </recommendedName>
</protein>
<dbReference type="Gene3D" id="3.40.50.300">
    <property type="entry name" value="P-loop containing nucleotide triphosphate hydrolases"/>
    <property type="match status" value="1"/>
</dbReference>